<accession>A0A7Y9ZM02</accession>
<dbReference type="CDD" id="cd00118">
    <property type="entry name" value="LysM"/>
    <property type="match status" value="1"/>
</dbReference>
<reference evidence="3 4" key="1">
    <citation type="submission" date="2020-07" db="EMBL/GenBank/DDBJ databases">
        <title>Sequencing the genomes of 1000 actinobacteria strains.</title>
        <authorList>
            <person name="Klenk H.-P."/>
        </authorList>
    </citation>
    <scope>NUCLEOTIDE SEQUENCE [LARGE SCALE GENOMIC DNA]</scope>
    <source>
        <strain evidence="3 4">DSM 15131</strain>
    </source>
</reference>
<dbReference type="EMBL" id="JACBZM010000001">
    <property type="protein sequence ID" value="NYI45986.1"/>
    <property type="molecule type" value="Genomic_DNA"/>
</dbReference>
<dbReference type="Pfam" id="PF01476">
    <property type="entry name" value="LysM"/>
    <property type="match status" value="1"/>
</dbReference>
<dbReference type="RefSeq" id="WP_179649744.1">
    <property type="nucleotide sequence ID" value="NZ_JACBZM010000001.1"/>
</dbReference>
<keyword evidence="1" id="KW-0472">Membrane</keyword>
<evidence type="ECO:0000259" key="2">
    <source>
        <dbReference type="PROSITE" id="PS51782"/>
    </source>
</evidence>
<protein>
    <submittedName>
        <fullName evidence="3">LysM repeat protein</fullName>
    </submittedName>
</protein>
<evidence type="ECO:0000256" key="1">
    <source>
        <dbReference type="SAM" id="Phobius"/>
    </source>
</evidence>
<keyword evidence="1" id="KW-0812">Transmembrane</keyword>
<evidence type="ECO:0000313" key="4">
    <source>
        <dbReference type="Proteomes" id="UP000562045"/>
    </source>
</evidence>
<dbReference type="AlphaFoldDB" id="A0A7Y9ZM02"/>
<organism evidence="3 4">
    <name type="scientific">Nocardioides aromaticivorans</name>
    <dbReference type="NCBI Taxonomy" id="200618"/>
    <lineage>
        <taxon>Bacteria</taxon>
        <taxon>Bacillati</taxon>
        <taxon>Actinomycetota</taxon>
        <taxon>Actinomycetes</taxon>
        <taxon>Propionibacteriales</taxon>
        <taxon>Nocardioidaceae</taxon>
        <taxon>Nocardioides</taxon>
    </lineage>
</organism>
<dbReference type="PROSITE" id="PS51782">
    <property type="entry name" value="LYSM"/>
    <property type="match status" value="1"/>
</dbReference>
<feature type="domain" description="LysM" evidence="2">
    <location>
        <begin position="84"/>
        <end position="135"/>
    </location>
</feature>
<evidence type="ECO:0000313" key="3">
    <source>
        <dbReference type="EMBL" id="NYI45986.1"/>
    </source>
</evidence>
<gene>
    <name evidence="3" type="ORF">BJ993_003066</name>
</gene>
<proteinExistence type="predicted"/>
<comment type="caution">
    <text evidence="3">The sequence shown here is derived from an EMBL/GenBank/DDBJ whole genome shotgun (WGS) entry which is preliminary data.</text>
</comment>
<keyword evidence="1" id="KW-1133">Transmembrane helix</keyword>
<name>A0A7Y9ZM02_9ACTN</name>
<dbReference type="InterPro" id="IPR018392">
    <property type="entry name" value="LysM"/>
</dbReference>
<dbReference type="SUPFAM" id="SSF54106">
    <property type="entry name" value="LysM domain"/>
    <property type="match status" value="1"/>
</dbReference>
<dbReference type="SMART" id="SM00257">
    <property type="entry name" value="LysM"/>
    <property type="match status" value="1"/>
</dbReference>
<feature type="transmembrane region" description="Helical" evidence="1">
    <location>
        <begin position="50"/>
        <end position="73"/>
    </location>
</feature>
<dbReference type="InterPro" id="IPR036779">
    <property type="entry name" value="LysM_dom_sf"/>
</dbReference>
<dbReference type="Proteomes" id="UP000562045">
    <property type="component" value="Unassembled WGS sequence"/>
</dbReference>
<sequence>MSTISIAPHRVSAGRSNAVRVGTSRVAATRRVAQPARGAGRVRLTRRGRVVVFLLAFAVVAALAVAIAAGSAATRDGGGAPAVDVVTVAPGETLWDIASDVAAASGGDVRGAMADIQDLNTLDGSMVYAGQQLRIPAAH</sequence>
<dbReference type="Gene3D" id="3.10.350.10">
    <property type="entry name" value="LysM domain"/>
    <property type="match status" value="1"/>
</dbReference>